<evidence type="ECO:0000256" key="5">
    <source>
        <dbReference type="ARBA" id="ARBA00022884"/>
    </source>
</evidence>
<keyword evidence="3 6" id="KW-1005">Bacterial flagellum biogenesis</keyword>
<dbReference type="PANTHER" id="PTHR34984">
    <property type="entry name" value="CARBON STORAGE REGULATOR"/>
    <property type="match status" value="1"/>
</dbReference>
<keyword evidence="4 6" id="KW-0810">Translation regulation</keyword>
<dbReference type="KEGG" id="amur:ADH66_13490"/>
<dbReference type="Pfam" id="PF02599">
    <property type="entry name" value="CsrA"/>
    <property type="match status" value="1"/>
</dbReference>
<dbReference type="InterPro" id="IPR036107">
    <property type="entry name" value="CsrA_sf"/>
</dbReference>
<dbReference type="GO" id="GO:0006402">
    <property type="term" value="P:mRNA catabolic process"/>
    <property type="evidence" value="ECO:0007669"/>
    <property type="project" value="InterPro"/>
</dbReference>
<reference evidence="8 10" key="3">
    <citation type="submission" date="2020-11" db="EMBL/GenBank/DDBJ databases">
        <title>Closed and high quality bacterial genomes of the OMM12 community.</title>
        <authorList>
            <person name="Marbouty M."/>
            <person name="Lamy-Besnier Q."/>
            <person name="Debarbieux L."/>
            <person name="Koszul R."/>
        </authorList>
    </citation>
    <scope>NUCLEOTIDE SEQUENCE [LARGE SCALE GENOMIC DNA]</scope>
    <source>
        <strain evidence="8 10">KB18</strain>
    </source>
</reference>
<name>A0A1Z2XSZ7_9FIRM</name>
<keyword evidence="9" id="KW-1185">Reference proteome</keyword>
<dbReference type="Proteomes" id="UP000196710">
    <property type="component" value="Chromosome"/>
</dbReference>
<dbReference type="SUPFAM" id="SSF117130">
    <property type="entry name" value="CsrA-like"/>
    <property type="match status" value="1"/>
</dbReference>
<evidence type="ECO:0000256" key="6">
    <source>
        <dbReference type="HAMAP-Rule" id="MF_00167"/>
    </source>
</evidence>
<comment type="subcellular location">
    <subcellularLocation>
        <location evidence="6">Cytoplasm</location>
    </subcellularLocation>
</comment>
<comment type="similarity">
    <text evidence="6">Belongs to the CsrA/RsmA family.</text>
</comment>
<evidence type="ECO:0000313" key="9">
    <source>
        <dbReference type="Proteomes" id="UP000196710"/>
    </source>
</evidence>
<dbReference type="GO" id="GO:0005829">
    <property type="term" value="C:cytosol"/>
    <property type="evidence" value="ECO:0007669"/>
    <property type="project" value="TreeGrafter"/>
</dbReference>
<protein>
    <recommendedName>
        <fullName evidence="6">Translational regulator CsrA</fullName>
    </recommendedName>
</protein>
<evidence type="ECO:0000256" key="1">
    <source>
        <dbReference type="ARBA" id="ARBA00022490"/>
    </source>
</evidence>
<gene>
    <name evidence="6" type="primary">csrA</name>
    <name evidence="7" type="ORF">ADH66_13490</name>
    <name evidence="8" type="ORF">I5Q82_03830</name>
</gene>
<dbReference type="Gene3D" id="2.60.40.4380">
    <property type="entry name" value="Translational regulator CsrA"/>
    <property type="match status" value="1"/>
</dbReference>
<dbReference type="GO" id="GO:1902208">
    <property type="term" value="P:regulation of bacterial-type flagellum assembly"/>
    <property type="evidence" value="ECO:0007669"/>
    <property type="project" value="UniProtKB-UniRule"/>
</dbReference>
<dbReference type="AlphaFoldDB" id="A0A1Z2XSZ7"/>
<evidence type="ECO:0000313" key="8">
    <source>
        <dbReference type="EMBL" id="QQR30838.1"/>
    </source>
</evidence>
<dbReference type="GO" id="GO:0044781">
    <property type="term" value="P:bacterial-type flagellum organization"/>
    <property type="evidence" value="ECO:0007669"/>
    <property type="project" value="UniProtKB-KW"/>
</dbReference>
<dbReference type="GO" id="GO:0048027">
    <property type="term" value="F:mRNA 5'-UTR binding"/>
    <property type="evidence" value="ECO:0007669"/>
    <property type="project" value="UniProtKB-UniRule"/>
</dbReference>
<comment type="subunit">
    <text evidence="6">Homodimer; the beta-strands of each monomer intercalate to form a hydrophobic core, while the alpha-helices form wings that extend away from the core.</text>
</comment>
<dbReference type="Proteomes" id="UP000596035">
    <property type="component" value="Chromosome"/>
</dbReference>
<keyword evidence="5 6" id="KW-0694">RNA-binding</keyword>
<evidence type="ECO:0000256" key="2">
    <source>
        <dbReference type="ARBA" id="ARBA00022491"/>
    </source>
</evidence>
<accession>A0A1Z2XSZ7</accession>
<dbReference type="EMBL" id="CP065321">
    <property type="protein sequence ID" value="QQR30838.1"/>
    <property type="molecule type" value="Genomic_DNA"/>
</dbReference>
<organism evidence="8 10">
    <name type="scientific">Acutalibacter muris</name>
    <dbReference type="NCBI Taxonomy" id="1796620"/>
    <lineage>
        <taxon>Bacteria</taxon>
        <taxon>Bacillati</taxon>
        <taxon>Bacillota</taxon>
        <taxon>Clostridia</taxon>
        <taxon>Eubacteriales</taxon>
        <taxon>Acutalibacteraceae</taxon>
        <taxon>Acutalibacter</taxon>
    </lineage>
</organism>
<sequence length="82" mass="9068">MLILRRRAGESFLIGEGVKVTVIATKDKEVQLAIDAPKEVAVLRAELANAMRENREAADEKSMPQELIAAFSMLREKPGESE</sequence>
<evidence type="ECO:0000256" key="4">
    <source>
        <dbReference type="ARBA" id="ARBA00022845"/>
    </source>
</evidence>
<reference evidence="7" key="1">
    <citation type="journal article" date="2017" name="Genome Announc.">
        <title>High-Quality Whole-Genome Sequences of the Oligo-Mouse-Microbiota Bacterial Community.</title>
        <authorList>
            <person name="Garzetti D."/>
            <person name="Brugiroux S."/>
            <person name="Bunk B."/>
            <person name="Pukall R."/>
            <person name="McCoy K.D."/>
            <person name="Macpherson A.J."/>
            <person name="Stecher B."/>
        </authorList>
    </citation>
    <scope>NUCLEOTIDE SEQUENCE</scope>
    <source>
        <strain evidence="7">KB18</strain>
    </source>
</reference>
<dbReference type="GO" id="GO:0006109">
    <property type="term" value="P:regulation of carbohydrate metabolic process"/>
    <property type="evidence" value="ECO:0007669"/>
    <property type="project" value="InterPro"/>
</dbReference>
<keyword evidence="2 6" id="KW-0678">Repressor</keyword>
<reference evidence="9" key="2">
    <citation type="submission" date="2017-05" db="EMBL/GenBank/DDBJ databases">
        <title>Improved OligoMM genomes.</title>
        <authorList>
            <person name="Garzetti D."/>
        </authorList>
    </citation>
    <scope>NUCLEOTIDE SEQUENCE [LARGE SCALE GENOMIC DNA]</scope>
    <source>
        <strain evidence="9">KB18</strain>
    </source>
</reference>
<dbReference type="EMBL" id="CP021422">
    <property type="protein sequence ID" value="ASB41578.1"/>
    <property type="molecule type" value="Genomic_DNA"/>
</dbReference>
<comment type="function">
    <text evidence="6">A translational regulator that binds mRNA to regulate translation initiation and/or mRNA stability. Usually binds in the 5'-UTR at or near the Shine-Dalgarno sequence preventing ribosome-binding, thus repressing translation. Its main target seems to be the major flagellin gene, while its function is anatagonized by FliW.</text>
</comment>
<evidence type="ECO:0000256" key="3">
    <source>
        <dbReference type="ARBA" id="ARBA00022795"/>
    </source>
</evidence>
<dbReference type="InterPro" id="IPR003751">
    <property type="entry name" value="CsrA"/>
</dbReference>
<dbReference type="RefSeq" id="WP_066539653.1">
    <property type="nucleotide sequence ID" value="NZ_CAJTCQ010000005.1"/>
</dbReference>
<dbReference type="GO" id="GO:0045947">
    <property type="term" value="P:negative regulation of translational initiation"/>
    <property type="evidence" value="ECO:0007669"/>
    <property type="project" value="UniProtKB-UniRule"/>
</dbReference>
<evidence type="ECO:0000313" key="10">
    <source>
        <dbReference type="Proteomes" id="UP000596035"/>
    </source>
</evidence>
<evidence type="ECO:0000313" key="7">
    <source>
        <dbReference type="EMBL" id="ASB41578.1"/>
    </source>
</evidence>
<keyword evidence="1 6" id="KW-0963">Cytoplasm</keyword>
<proteinExistence type="inferred from homology"/>
<dbReference type="PANTHER" id="PTHR34984:SF1">
    <property type="entry name" value="CARBON STORAGE REGULATOR"/>
    <property type="match status" value="1"/>
</dbReference>
<dbReference type="HAMAP" id="MF_00167">
    <property type="entry name" value="CsrA"/>
    <property type="match status" value="1"/>
</dbReference>